<proteinExistence type="inferred from homology"/>
<dbReference type="Gene3D" id="3.20.20.80">
    <property type="entry name" value="Glycosidases"/>
    <property type="match status" value="2"/>
</dbReference>
<dbReference type="Pfam" id="PF00128">
    <property type="entry name" value="Alpha-amylase"/>
    <property type="match status" value="1"/>
</dbReference>
<dbReference type="PANTHER" id="PTHR10357">
    <property type="entry name" value="ALPHA-AMYLASE FAMILY MEMBER"/>
    <property type="match status" value="1"/>
</dbReference>
<evidence type="ECO:0000259" key="4">
    <source>
        <dbReference type="SMART" id="SM00642"/>
    </source>
</evidence>
<evidence type="ECO:0000313" key="5">
    <source>
        <dbReference type="EMBL" id="OCQ22627.1"/>
    </source>
</evidence>
<dbReference type="GO" id="GO:0009313">
    <property type="term" value="P:oligosaccharide catabolic process"/>
    <property type="evidence" value="ECO:0007669"/>
    <property type="project" value="TreeGrafter"/>
</dbReference>
<dbReference type="OrthoDB" id="9805159at2"/>
<dbReference type="InterPro" id="IPR032091">
    <property type="entry name" value="Malt_amylase-like_C"/>
</dbReference>
<dbReference type="Pfam" id="PF16657">
    <property type="entry name" value="Malt_amylase_C"/>
    <property type="match status" value="1"/>
</dbReference>
<protein>
    <submittedName>
        <fullName evidence="5">Alpha-glucosidase</fullName>
    </submittedName>
</protein>
<evidence type="ECO:0000256" key="1">
    <source>
        <dbReference type="ARBA" id="ARBA00008061"/>
    </source>
</evidence>
<dbReference type="Gene3D" id="3.90.400.10">
    <property type="entry name" value="Oligo-1,6-glucosidase, Domain 2"/>
    <property type="match status" value="1"/>
</dbReference>
<dbReference type="PANTHER" id="PTHR10357:SF179">
    <property type="entry name" value="NEUTRAL AND BASIC AMINO ACID TRANSPORT PROTEIN RBAT"/>
    <property type="match status" value="1"/>
</dbReference>
<evidence type="ECO:0000256" key="3">
    <source>
        <dbReference type="ARBA" id="ARBA00023295"/>
    </source>
</evidence>
<organism evidence="5 6">
    <name type="scientific">Pseudoalteromonas luteoviolacea</name>
    <dbReference type="NCBI Taxonomy" id="43657"/>
    <lineage>
        <taxon>Bacteria</taxon>
        <taxon>Pseudomonadati</taxon>
        <taxon>Pseudomonadota</taxon>
        <taxon>Gammaproteobacteria</taxon>
        <taxon>Alteromonadales</taxon>
        <taxon>Pseudoalteromonadaceae</taxon>
        <taxon>Pseudoalteromonas</taxon>
    </lineage>
</organism>
<feature type="domain" description="Glycosyl hydrolase family 13 catalytic" evidence="4">
    <location>
        <begin position="14"/>
        <end position="405"/>
    </location>
</feature>
<dbReference type="AlphaFoldDB" id="A0A1C0TTG6"/>
<keyword evidence="3" id="KW-0326">Glycosidase</keyword>
<dbReference type="Proteomes" id="UP000093366">
    <property type="component" value="Unassembled WGS sequence"/>
</dbReference>
<sequence>MAQNEWWKGAVIYQIYPRSFQDTTGDGIGDLNGIINRLDYIKSLGVDAVWISPFFKSPMKDFGYDISDYRDIDPMFGSIDDFDKLIEQAHQRDIKIIIDQVLSHTSNEHPWFIESRTDKHNAKADWYVWADAKPDGSPPNNWLSIFGGVAWQWEPRRCQYYLHNFLTEQPDLNFHNPEVRKAVLDNVKFWLDKGVDGFRLDAINFCFHDKQLRDNPAKPKALRQGRGFSEDNPYAFQYHYYNNTQPENLDFMAEIRMLLDQYPGTVSLGEISSEDSLQTMAEYTSGGDKLHMGYSFELLTDDYSAQYIRETVSRLEAVMTEGWPCWAFSNHDVQRVASRWSQDGKSVNPKQVKMLTALLGSLRGSVCMYQGEELGLGEAEVAFEDLQDPYGITFWPNFKGRDGCRTPMPWAGDKQNAGFTDGAPWLPVYEAHASKCVRSQEQDTSSTLSQYKSFLAWRATRPELLTGNIEFIPTHEPVLGFYRILGEKKLLCLFNLSEQTAEFEVEQHNYTPIKDLAHQTGEQAAGKVTLPGYGCFFASI</sequence>
<accession>A0A1C0TTG6</accession>
<dbReference type="EMBL" id="MAUJ01000001">
    <property type="protein sequence ID" value="OCQ22627.1"/>
    <property type="molecule type" value="Genomic_DNA"/>
</dbReference>
<comment type="caution">
    <text evidence="5">The sequence shown here is derived from an EMBL/GenBank/DDBJ whole genome shotgun (WGS) entry which is preliminary data.</text>
</comment>
<dbReference type="CDD" id="cd11330">
    <property type="entry name" value="AmyAc_OligoGlu"/>
    <property type="match status" value="1"/>
</dbReference>
<name>A0A1C0TTG6_9GAMM</name>
<dbReference type="InterPro" id="IPR013780">
    <property type="entry name" value="Glyco_hydro_b"/>
</dbReference>
<dbReference type="Gene3D" id="2.60.40.1180">
    <property type="entry name" value="Golgi alpha-mannosidase II"/>
    <property type="match status" value="1"/>
</dbReference>
<dbReference type="InterPro" id="IPR045857">
    <property type="entry name" value="O16G_dom_2"/>
</dbReference>
<dbReference type="GO" id="GO:0004556">
    <property type="term" value="F:alpha-amylase activity"/>
    <property type="evidence" value="ECO:0007669"/>
    <property type="project" value="TreeGrafter"/>
</dbReference>
<evidence type="ECO:0000256" key="2">
    <source>
        <dbReference type="ARBA" id="ARBA00022801"/>
    </source>
</evidence>
<dbReference type="SUPFAM" id="SSF51011">
    <property type="entry name" value="Glycosyl hydrolase domain"/>
    <property type="match status" value="1"/>
</dbReference>
<dbReference type="InterPro" id="IPR017853">
    <property type="entry name" value="GH"/>
</dbReference>
<dbReference type="RefSeq" id="WP_065788637.1">
    <property type="nucleotide sequence ID" value="NZ_MAUJ01000001.1"/>
</dbReference>
<reference evidence="6" key="1">
    <citation type="submission" date="2016-07" db="EMBL/GenBank/DDBJ databases">
        <authorList>
            <person name="Florea S."/>
            <person name="Webb J.S."/>
            <person name="Jaromczyk J."/>
            <person name="Schardl C.L."/>
        </authorList>
    </citation>
    <scope>NUCLEOTIDE SEQUENCE [LARGE SCALE GENOMIC DNA]</scope>
    <source>
        <strain evidence="6">IPB1</strain>
    </source>
</reference>
<comment type="similarity">
    <text evidence="1">Belongs to the glycosyl hydrolase 13 family.</text>
</comment>
<dbReference type="SMART" id="SM00642">
    <property type="entry name" value="Aamy"/>
    <property type="match status" value="1"/>
</dbReference>
<dbReference type="FunFam" id="3.20.20.80:FF:000064">
    <property type="entry name" value="Oligo-1,6-glucosidase"/>
    <property type="match status" value="1"/>
</dbReference>
<dbReference type="InterPro" id="IPR006047">
    <property type="entry name" value="GH13_cat_dom"/>
</dbReference>
<dbReference type="SUPFAM" id="SSF51445">
    <property type="entry name" value="(Trans)glycosidases"/>
    <property type="match status" value="1"/>
</dbReference>
<dbReference type="FunFam" id="3.90.400.10:FF:000002">
    <property type="entry name" value="Sucrose isomerase"/>
    <property type="match status" value="1"/>
</dbReference>
<evidence type="ECO:0000313" key="6">
    <source>
        <dbReference type="Proteomes" id="UP000093366"/>
    </source>
</evidence>
<keyword evidence="2" id="KW-0378">Hydrolase</keyword>
<gene>
    <name evidence="5" type="ORF">A7985_01280</name>
</gene>